<evidence type="ECO:0000259" key="2">
    <source>
        <dbReference type="PROSITE" id="PS51352"/>
    </source>
</evidence>
<dbReference type="InterPro" id="IPR011990">
    <property type="entry name" value="TPR-like_helical_dom_sf"/>
</dbReference>
<keyword evidence="3" id="KW-0413">Isomerase</keyword>
<reference evidence="3 4" key="1">
    <citation type="submission" date="2023-07" db="EMBL/GenBank/DDBJ databases">
        <title>Functional and genomic diversity of the sorghum phyllosphere microbiome.</title>
        <authorList>
            <person name="Shade A."/>
        </authorList>
    </citation>
    <scope>NUCLEOTIDE SEQUENCE [LARGE SCALE GENOMIC DNA]</scope>
    <source>
        <strain evidence="3 4">SORGH_AS_0892</strain>
    </source>
</reference>
<evidence type="ECO:0000256" key="1">
    <source>
        <dbReference type="SAM" id="SignalP"/>
    </source>
</evidence>
<feature type="domain" description="Thioredoxin" evidence="2">
    <location>
        <begin position="496"/>
        <end position="645"/>
    </location>
</feature>
<keyword evidence="1" id="KW-0732">Signal</keyword>
<organism evidence="3 4">
    <name type="scientific">Sphingobacterium zeae</name>
    <dbReference type="NCBI Taxonomy" id="1776859"/>
    <lineage>
        <taxon>Bacteria</taxon>
        <taxon>Pseudomonadati</taxon>
        <taxon>Bacteroidota</taxon>
        <taxon>Sphingobacteriia</taxon>
        <taxon>Sphingobacteriales</taxon>
        <taxon>Sphingobacteriaceae</taxon>
        <taxon>Sphingobacterium</taxon>
    </lineage>
</organism>
<dbReference type="EMBL" id="JAUTBA010000001">
    <property type="protein sequence ID" value="MDQ1151148.1"/>
    <property type="molecule type" value="Genomic_DNA"/>
</dbReference>
<evidence type="ECO:0000313" key="4">
    <source>
        <dbReference type="Proteomes" id="UP001244640"/>
    </source>
</evidence>
<proteinExistence type="predicted"/>
<dbReference type="CDD" id="cd02966">
    <property type="entry name" value="TlpA_like_family"/>
    <property type="match status" value="1"/>
</dbReference>
<evidence type="ECO:0000313" key="3">
    <source>
        <dbReference type="EMBL" id="MDQ1151148.1"/>
    </source>
</evidence>
<dbReference type="InterPro" id="IPR012336">
    <property type="entry name" value="Thioredoxin-like_fold"/>
</dbReference>
<dbReference type="Gene3D" id="1.25.40.10">
    <property type="entry name" value="Tetratricopeptide repeat domain"/>
    <property type="match status" value="1"/>
</dbReference>
<feature type="signal peptide" evidence="1">
    <location>
        <begin position="1"/>
        <end position="29"/>
    </location>
</feature>
<dbReference type="Gene3D" id="3.40.30.10">
    <property type="entry name" value="Glutaredoxin"/>
    <property type="match status" value="1"/>
</dbReference>
<dbReference type="PANTHER" id="PTHR42852:SF13">
    <property type="entry name" value="PROTEIN DIPZ"/>
    <property type="match status" value="1"/>
</dbReference>
<keyword evidence="4" id="KW-1185">Reference proteome</keyword>
<accession>A0ABU0U863</accession>
<dbReference type="SUPFAM" id="SSF52833">
    <property type="entry name" value="Thioredoxin-like"/>
    <property type="match status" value="1"/>
</dbReference>
<name>A0ABU0U863_9SPHI</name>
<dbReference type="SUPFAM" id="SSF48452">
    <property type="entry name" value="TPR-like"/>
    <property type="match status" value="1"/>
</dbReference>
<dbReference type="PROSITE" id="PS51352">
    <property type="entry name" value="THIOREDOXIN_2"/>
    <property type="match status" value="1"/>
</dbReference>
<dbReference type="Pfam" id="PF13905">
    <property type="entry name" value="Thioredoxin_8"/>
    <property type="match status" value="1"/>
</dbReference>
<dbReference type="InterPro" id="IPR013766">
    <property type="entry name" value="Thioredoxin_domain"/>
</dbReference>
<comment type="caution">
    <text evidence="3">The sequence shown here is derived from an EMBL/GenBank/DDBJ whole genome shotgun (WGS) entry which is preliminary data.</text>
</comment>
<dbReference type="GO" id="GO:0016853">
    <property type="term" value="F:isomerase activity"/>
    <property type="evidence" value="ECO:0007669"/>
    <property type="project" value="UniProtKB-KW"/>
</dbReference>
<sequence>MIKLYKQASLLFRQALLLLLLPATLGVQAQVSISPQKAAAGDTVTISFDPGKSTAAPGAGPFFVDFNYSNFYEFPSRMAMQQEGEIWRLRFKLPAYANFSCFTIADKDKKFVQQASDSSQYEIYVYKQGKLIAGNYLGKSYSVPVQDKTSDHILATQEHYLKKELSLYPDNYEAQLRLIVLQMKNAGPAQQERLLQKGLAVVEQKFRSNPLFEGNLNKVTMGYLILGQNQKVDSIRQVVIDEFPNKKIGIAYRLNKLFREQDSTAVVAKIGQLLGLKTADNEAAYGSAYDYLFTYYVRHGDSVQAKKYLPLITRWEQDPYKWRAYNQYVQLLLDHKLMLQEASKLNLYLLDSVAAYPVSLIRYFPETGYLVAHDPARADKIAAVKAEIIANQGLILAQLNQPEAARDWFTKSIPTLKSAALLRAVAMQYQQWNDPNSAIPALEAAYRYAPFDAATRELLDKAIIKNGTDNAAERQAYFSKLDKQWKQAYYKEFQNIIGSTPFPEDISIVDMDKKPLLKTELKDKIVIIDFWATWCKPCIASFPYLHQVYKKYADDPQVKFVVLNSGSGNSWDDAYKWAKANPEFDFTFYYNQDKKLSSKLDITSIPTTLILDKKGNIRFRKVGFEGEKLLQSLDAMIEYLKELED</sequence>
<dbReference type="InterPro" id="IPR036249">
    <property type="entry name" value="Thioredoxin-like_sf"/>
</dbReference>
<dbReference type="RefSeq" id="WP_307186667.1">
    <property type="nucleotide sequence ID" value="NZ_JAUTBA010000001.1"/>
</dbReference>
<dbReference type="InterPro" id="IPR050553">
    <property type="entry name" value="Thioredoxin_ResA/DsbE_sf"/>
</dbReference>
<dbReference type="PANTHER" id="PTHR42852">
    <property type="entry name" value="THIOL:DISULFIDE INTERCHANGE PROTEIN DSBE"/>
    <property type="match status" value="1"/>
</dbReference>
<gene>
    <name evidence="3" type="ORF">QE382_003132</name>
</gene>
<dbReference type="Proteomes" id="UP001244640">
    <property type="component" value="Unassembled WGS sequence"/>
</dbReference>
<feature type="chain" id="PRO_5046666875" evidence="1">
    <location>
        <begin position="30"/>
        <end position="645"/>
    </location>
</feature>
<protein>
    <submittedName>
        <fullName evidence="3">Thiol-disulfide isomerase/thioredoxin</fullName>
    </submittedName>
</protein>